<proteinExistence type="predicted"/>
<name>A0A8T0G1J5_ARGBR</name>
<dbReference type="AlphaFoldDB" id="A0A8T0G1J5"/>
<sequence>MEVVRFFQETIKPEKRIHRATGFVYVHGRITPNLPLLPAAPQWLQSGGLRILSPALSILSSRSNFSSLFSENFVSSKLNASLYMSVVRSRYGDWPKDASSLVSFFLDHLSFLTLIELNVFGNSSLMSISALSDRK</sequence>
<reference evidence="1" key="1">
    <citation type="journal article" date="2020" name="bioRxiv">
        <title>Chromosome-level reference genome of the European wasp spider Argiope bruennichi: a resource for studies on range expansion and evolutionary adaptation.</title>
        <authorList>
            <person name="Sheffer M.M."/>
            <person name="Hoppe A."/>
            <person name="Krehenwinkel H."/>
            <person name="Uhl G."/>
            <person name="Kuss A.W."/>
            <person name="Jensen L."/>
            <person name="Jensen C."/>
            <person name="Gillespie R.G."/>
            <person name="Hoff K.J."/>
            <person name="Prost S."/>
        </authorList>
    </citation>
    <scope>NUCLEOTIDE SEQUENCE</scope>
</reference>
<dbReference type="Proteomes" id="UP000807504">
    <property type="component" value="Unassembled WGS sequence"/>
</dbReference>
<comment type="caution">
    <text evidence="1">The sequence shown here is derived from an EMBL/GenBank/DDBJ whole genome shotgun (WGS) entry which is preliminary data.</text>
</comment>
<organism evidence="1 2">
    <name type="scientific">Argiope bruennichi</name>
    <name type="common">Wasp spider</name>
    <name type="synonym">Aranea bruennichi</name>
    <dbReference type="NCBI Taxonomy" id="94029"/>
    <lineage>
        <taxon>Eukaryota</taxon>
        <taxon>Metazoa</taxon>
        <taxon>Ecdysozoa</taxon>
        <taxon>Arthropoda</taxon>
        <taxon>Chelicerata</taxon>
        <taxon>Arachnida</taxon>
        <taxon>Araneae</taxon>
        <taxon>Araneomorphae</taxon>
        <taxon>Entelegynae</taxon>
        <taxon>Araneoidea</taxon>
        <taxon>Araneidae</taxon>
        <taxon>Argiope</taxon>
    </lineage>
</organism>
<reference evidence="1" key="2">
    <citation type="submission" date="2020-06" db="EMBL/GenBank/DDBJ databases">
        <authorList>
            <person name="Sheffer M."/>
        </authorList>
    </citation>
    <scope>NUCLEOTIDE SEQUENCE</scope>
</reference>
<evidence type="ECO:0000313" key="2">
    <source>
        <dbReference type="Proteomes" id="UP000807504"/>
    </source>
</evidence>
<dbReference type="EMBL" id="JABXBU010000001">
    <property type="protein sequence ID" value="KAF8796766.1"/>
    <property type="molecule type" value="Genomic_DNA"/>
</dbReference>
<evidence type="ECO:0000313" key="1">
    <source>
        <dbReference type="EMBL" id="KAF8796766.1"/>
    </source>
</evidence>
<accession>A0A8T0G1J5</accession>
<gene>
    <name evidence="1" type="ORF">HNY73_001107</name>
</gene>
<protein>
    <submittedName>
        <fullName evidence="1">Uncharacterized protein</fullName>
    </submittedName>
</protein>
<keyword evidence="2" id="KW-1185">Reference proteome</keyword>